<keyword evidence="7" id="KW-0436">Ligase</keyword>
<organism evidence="7 8">
    <name type="scientific">Clavispora lusitaniae</name>
    <name type="common">Candida lusitaniae</name>
    <dbReference type="NCBI Taxonomy" id="36911"/>
    <lineage>
        <taxon>Eukaryota</taxon>
        <taxon>Fungi</taxon>
        <taxon>Dikarya</taxon>
        <taxon>Ascomycota</taxon>
        <taxon>Saccharomycotina</taxon>
        <taxon>Pichiomycetes</taxon>
        <taxon>Metschnikowiaceae</taxon>
        <taxon>Clavispora</taxon>
    </lineage>
</organism>
<keyword evidence="3" id="KW-0862">Zinc</keyword>
<dbReference type="InterPro" id="IPR001841">
    <property type="entry name" value="Znf_RING"/>
</dbReference>
<reference evidence="7 8" key="1">
    <citation type="submission" date="2017-04" db="EMBL/GenBank/DDBJ databases">
        <title>Draft genome of the yeast Clavispora lusitaniae type strain CBS 6936.</title>
        <authorList>
            <person name="Durrens P."/>
            <person name="Klopp C."/>
            <person name="Biteau N."/>
            <person name="Fitton-Ouhabi V."/>
            <person name="Dementhon K."/>
            <person name="Accoceberry I."/>
            <person name="Sherman D.J."/>
            <person name="Noel T."/>
        </authorList>
    </citation>
    <scope>NUCLEOTIDE SEQUENCE [LARGE SCALE GENOMIC DNA]</scope>
    <source>
        <strain evidence="7 8">CBS 6936</strain>
    </source>
</reference>
<protein>
    <submittedName>
        <fullName evidence="7">Ubiquitin-protein ligase</fullName>
    </submittedName>
</protein>
<proteinExistence type="predicted"/>
<dbReference type="InterPro" id="IPR013083">
    <property type="entry name" value="Znf_RING/FYVE/PHD"/>
</dbReference>
<accession>A0AA91PZY9</accession>
<keyword evidence="1" id="KW-0479">Metal-binding</keyword>
<dbReference type="GO" id="GO:0097505">
    <property type="term" value="C:Rad6-Rad18 complex"/>
    <property type="evidence" value="ECO:0007669"/>
    <property type="project" value="TreeGrafter"/>
</dbReference>
<dbReference type="InterPro" id="IPR017907">
    <property type="entry name" value="Znf_RING_CS"/>
</dbReference>
<evidence type="ECO:0000256" key="3">
    <source>
        <dbReference type="ARBA" id="ARBA00022833"/>
    </source>
</evidence>
<dbReference type="KEGG" id="clus:A9F13_07g02772"/>
<dbReference type="PANTHER" id="PTHR14134:SF2">
    <property type="entry name" value="E3 UBIQUITIN-PROTEIN LIGASE RAD18"/>
    <property type="match status" value="1"/>
</dbReference>
<dbReference type="InterPro" id="IPR018957">
    <property type="entry name" value="Znf_C3HC4_RING-type"/>
</dbReference>
<evidence type="ECO:0000313" key="7">
    <source>
        <dbReference type="EMBL" id="OVF08798.1"/>
    </source>
</evidence>
<evidence type="ECO:0000256" key="1">
    <source>
        <dbReference type="ARBA" id="ARBA00022723"/>
    </source>
</evidence>
<dbReference type="GO" id="GO:0003697">
    <property type="term" value="F:single-stranded DNA binding"/>
    <property type="evidence" value="ECO:0007669"/>
    <property type="project" value="InterPro"/>
</dbReference>
<dbReference type="GO" id="GO:0016874">
    <property type="term" value="F:ligase activity"/>
    <property type="evidence" value="ECO:0007669"/>
    <property type="project" value="UniProtKB-KW"/>
</dbReference>
<feature type="region of interest" description="Disordered" evidence="5">
    <location>
        <begin position="211"/>
        <end position="285"/>
    </location>
</feature>
<dbReference type="GO" id="GO:0006513">
    <property type="term" value="P:protein monoubiquitination"/>
    <property type="evidence" value="ECO:0007669"/>
    <property type="project" value="InterPro"/>
</dbReference>
<feature type="region of interest" description="Disordered" evidence="5">
    <location>
        <begin position="297"/>
        <end position="335"/>
    </location>
</feature>
<feature type="compositionally biased region" description="Polar residues" evidence="5">
    <location>
        <begin position="242"/>
        <end position="254"/>
    </location>
</feature>
<dbReference type="PROSITE" id="PS00518">
    <property type="entry name" value="ZF_RING_1"/>
    <property type="match status" value="1"/>
</dbReference>
<sequence length="335" mass="37209">MSYDNKCTWASLDSALKEHVILKIVGTLECSVCSEMMHVPFLASCGHSFCYGCLNSWFESKVNCPTCRTDMETQPVLNIVLRDVSKTISDVILDTLQDEARQSLLEARSERISEYEDDMRHGRLFGEAFKSAPTLVDTSDGVPRCGNCHWEAHGSVCLHCGSRFRVPRSDSYYDSEDGDAYDEDGDEVELFGVAQDAYDSNDSFVDDREIEEGEGSDMESGSESGLGRASSGSEDNAERHSNGSVASAQESWQGFESHGPPHRSPRAWFEDSREGSLESSPGFFGVDMESAMDELHNRHVSTYIDGHADESDDSGESVEEINPRRRYHIVDSDSE</sequence>
<dbReference type="EMBL" id="LYUB02000007">
    <property type="protein sequence ID" value="OVF08798.1"/>
    <property type="molecule type" value="Genomic_DNA"/>
</dbReference>
<dbReference type="GO" id="GO:0008270">
    <property type="term" value="F:zinc ion binding"/>
    <property type="evidence" value="ECO:0007669"/>
    <property type="project" value="UniProtKB-KW"/>
</dbReference>
<keyword evidence="2 4" id="KW-0863">Zinc-finger</keyword>
<dbReference type="SUPFAM" id="SSF57850">
    <property type="entry name" value="RING/U-box"/>
    <property type="match status" value="1"/>
</dbReference>
<gene>
    <name evidence="7" type="ORF">A9F13_07g02772</name>
</gene>
<dbReference type="Gene3D" id="3.30.40.10">
    <property type="entry name" value="Zinc/RING finger domain, C3HC4 (zinc finger)"/>
    <property type="match status" value="1"/>
</dbReference>
<evidence type="ECO:0000313" key="8">
    <source>
        <dbReference type="Proteomes" id="UP000195602"/>
    </source>
</evidence>
<dbReference type="Pfam" id="PF00097">
    <property type="entry name" value="zf-C3HC4"/>
    <property type="match status" value="1"/>
</dbReference>
<evidence type="ECO:0000256" key="2">
    <source>
        <dbReference type="ARBA" id="ARBA00022771"/>
    </source>
</evidence>
<evidence type="ECO:0000256" key="4">
    <source>
        <dbReference type="PROSITE-ProRule" id="PRU00175"/>
    </source>
</evidence>
<dbReference type="PANTHER" id="PTHR14134">
    <property type="entry name" value="E3 UBIQUITIN-PROTEIN LIGASE RAD18"/>
    <property type="match status" value="1"/>
</dbReference>
<dbReference type="GO" id="GO:0005634">
    <property type="term" value="C:nucleus"/>
    <property type="evidence" value="ECO:0007669"/>
    <property type="project" value="TreeGrafter"/>
</dbReference>
<name>A0AA91PZY9_CLALS</name>
<dbReference type="GO" id="GO:0061630">
    <property type="term" value="F:ubiquitin protein ligase activity"/>
    <property type="evidence" value="ECO:0007669"/>
    <property type="project" value="InterPro"/>
</dbReference>
<dbReference type="InterPro" id="IPR039577">
    <property type="entry name" value="Rad18"/>
</dbReference>
<comment type="caution">
    <text evidence="7">The sequence shown here is derived from an EMBL/GenBank/DDBJ whole genome shotgun (WGS) entry which is preliminary data.</text>
</comment>
<evidence type="ECO:0000256" key="5">
    <source>
        <dbReference type="SAM" id="MobiDB-lite"/>
    </source>
</evidence>
<feature type="domain" description="RING-type" evidence="6">
    <location>
        <begin position="30"/>
        <end position="68"/>
    </location>
</feature>
<dbReference type="AlphaFoldDB" id="A0AA91PZY9"/>
<dbReference type="Proteomes" id="UP000195602">
    <property type="component" value="Unassembled WGS sequence"/>
</dbReference>
<evidence type="ECO:0000259" key="6">
    <source>
        <dbReference type="PROSITE" id="PS50089"/>
    </source>
</evidence>
<dbReference type="GO" id="GO:0006301">
    <property type="term" value="P:DNA damage tolerance"/>
    <property type="evidence" value="ECO:0007669"/>
    <property type="project" value="InterPro"/>
</dbReference>
<dbReference type="SMART" id="SM00184">
    <property type="entry name" value="RING"/>
    <property type="match status" value="1"/>
</dbReference>
<feature type="compositionally biased region" description="Acidic residues" evidence="5">
    <location>
        <begin position="310"/>
        <end position="319"/>
    </location>
</feature>
<dbReference type="PROSITE" id="PS50089">
    <property type="entry name" value="ZF_RING_2"/>
    <property type="match status" value="1"/>
</dbReference>